<proteinExistence type="predicted"/>
<feature type="domain" description="NB-ARC" evidence="1">
    <location>
        <begin position="41"/>
        <end position="187"/>
    </location>
</feature>
<dbReference type="PRINTS" id="PR00364">
    <property type="entry name" value="DISEASERSIST"/>
</dbReference>
<name>A0ABQ4EIK1_9ACTN</name>
<dbReference type="PANTHER" id="PTHR47691">
    <property type="entry name" value="REGULATOR-RELATED"/>
    <property type="match status" value="1"/>
</dbReference>
<dbReference type="Gene3D" id="3.40.50.300">
    <property type="entry name" value="P-loop containing nucleotide triphosphate hydrolases"/>
    <property type="match status" value="1"/>
</dbReference>
<dbReference type="Gene3D" id="1.25.40.10">
    <property type="entry name" value="Tetratricopeptide repeat domain"/>
    <property type="match status" value="2"/>
</dbReference>
<keyword evidence="3" id="KW-1185">Reference proteome</keyword>
<dbReference type="EMBL" id="BONX01000004">
    <property type="protein sequence ID" value="GIG94445.1"/>
    <property type="molecule type" value="Genomic_DNA"/>
</dbReference>
<dbReference type="SMART" id="SM00028">
    <property type="entry name" value="TPR"/>
    <property type="match status" value="3"/>
</dbReference>
<evidence type="ECO:0000313" key="2">
    <source>
        <dbReference type="EMBL" id="GIG94445.1"/>
    </source>
</evidence>
<dbReference type="InterPro" id="IPR019734">
    <property type="entry name" value="TPR_rpt"/>
</dbReference>
<evidence type="ECO:0000259" key="1">
    <source>
        <dbReference type="Pfam" id="PF00931"/>
    </source>
</evidence>
<dbReference type="Proteomes" id="UP000621500">
    <property type="component" value="Unassembled WGS sequence"/>
</dbReference>
<organism evidence="2 3">
    <name type="scientific">Plantactinospora mayteni</name>
    <dbReference type="NCBI Taxonomy" id="566021"/>
    <lineage>
        <taxon>Bacteria</taxon>
        <taxon>Bacillati</taxon>
        <taxon>Actinomycetota</taxon>
        <taxon>Actinomycetes</taxon>
        <taxon>Micromonosporales</taxon>
        <taxon>Micromonosporaceae</taxon>
        <taxon>Plantactinospora</taxon>
    </lineage>
</organism>
<accession>A0ABQ4EIK1</accession>
<dbReference type="SUPFAM" id="SSF52540">
    <property type="entry name" value="P-loop containing nucleoside triphosphate hydrolases"/>
    <property type="match status" value="1"/>
</dbReference>
<gene>
    <name evidence="2" type="ORF">Pma05_10180</name>
</gene>
<reference evidence="2 3" key="1">
    <citation type="submission" date="2021-01" db="EMBL/GenBank/DDBJ databases">
        <title>Whole genome shotgun sequence of Plantactinospora mayteni NBRC 109088.</title>
        <authorList>
            <person name="Komaki H."/>
            <person name="Tamura T."/>
        </authorList>
    </citation>
    <scope>NUCLEOTIDE SEQUENCE [LARGE SCALE GENOMIC DNA]</scope>
    <source>
        <strain evidence="2 3">NBRC 109088</strain>
    </source>
</reference>
<dbReference type="PANTHER" id="PTHR47691:SF3">
    <property type="entry name" value="HTH-TYPE TRANSCRIPTIONAL REGULATOR RV0890C-RELATED"/>
    <property type="match status" value="1"/>
</dbReference>
<dbReference type="RefSeq" id="WP_203856073.1">
    <property type="nucleotide sequence ID" value="NZ_BAAAZQ010000002.1"/>
</dbReference>
<dbReference type="InterPro" id="IPR002182">
    <property type="entry name" value="NB-ARC"/>
</dbReference>
<protein>
    <recommendedName>
        <fullName evidence="1">NB-ARC domain-containing protein</fullName>
    </recommendedName>
</protein>
<comment type="caution">
    <text evidence="2">The sequence shown here is derived from an EMBL/GenBank/DDBJ whole genome shotgun (WGS) entry which is preliminary data.</text>
</comment>
<dbReference type="InterPro" id="IPR011990">
    <property type="entry name" value="TPR-like_helical_dom_sf"/>
</dbReference>
<dbReference type="SUPFAM" id="SSF48452">
    <property type="entry name" value="TPR-like"/>
    <property type="match status" value="2"/>
</dbReference>
<sequence length="767" mass="83552">MPASLPGDIADFTGRVAHIDYLRRLLTTAEDDGEAATAPVIAALSGMGGVGKTALAVRVAHLVADEFPDGQLYVNLRGAEAVPLDTGLVLARFLRALGVDGRAVPHDPDERAEVYRDRLAGRRVLVVLDNTRSEEQIRPLLPGTGNCAVLVTSRARLTGIEGARFIDLDMFSASEATHLLCQIAGPDRVAAQAADAREIVDLCAGLPLAVRIAAARLAARRSWPLATVAIMLREQSRRLDRLATGDLAVRASLELSYRGLDVPLRRLFRRLGLFDMPDFPYWLPALVLGCPPEEAIEYAEALVDAQLLAVAVPDVAGQLRYRFHDLVRLYARERAVIEEPEEDRRRVLELGLGGWLAFAERLATGIPGPSFAEIRGSAIRPAIDWADGVLRLVDPVRWFDAERVALLAAVRQACQLDLDPLAFDLAGCLEKYFDLRGLYAEWASTNDAVLATCQRAGNRLGEAVMLRGLIDVLTWALGARDGVAMARLRSEAFRLLDMFTELQHEAGSSDAAVMCSWAMIAAGDYRSAVSLAIRALRLAESSGHLGGRVRACLGLAVANFEQARYEPAVQYAAAALEHARALGNPRSEATALQFLGIGYQGLGDLETSERMLDDSLAITRRYRDHYTEVLTILGLARVYLRRGNSRARAVAESAMLLSREYNMSHHLAEALEILGEIELAEGHVRRAIGLLEESVALWRTRGWHSYQAKALTTLGRAYAGVDPEAAHTAFDEARRLFARMGDAERAADLARLVEPGTISANARSEAG</sequence>
<evidence type="ECO:0000313" key="3">
    <source>
        <dbReference type="Proteomes" id="UP000621500"/>
    </source>
</evidence>
<dbReference type="InterPro" id="IPR027417">
    <property type="entry name" value="P-loop_NTPase"/>
</dbReference>
<dbReference type="Pfam" id="PF00931">
    <property type="entry name" value="NB-ARC"/>
    <property type="match status" value="1"/>
</dbReference>